<keyword evidence="13" id="KW-0547">Nucleotide-binding</keyword>
<dbReference type="HOGENOM" id="CLU_033449_0_2_0"/>
<evidence type="ECO:0000256" key="12">
    <source>
        <dbReference type="ARBA" id="ARBA00080511"/>
    </source>
</evidence>
<feature type="binding site" evidence="13">
    <location>
        <position position="113"/>
    </location>
    <ligand>
        <name>NADPH</name>
        <dbReference type="ChEBI" id="CHEBI:57783"/>
    </ligand>
</feature>
<feature type="binding site" evidence="15">
    <location>
        <position position="113"/>
    </location>
    <ligand>
        <name>substrate</name>
    </ligand>
</feature>
<keyword evidence="4 13" id="KW-0560">Oxidoreductase</keyword>
<dbReference type="GO" id="GO:0046167">
    <property type="term" value="P:glycerol-3-phosphate biosynthetic process"/>
    <property type="evidence" value="ECO:0007669"/>
    <property type="project" value="UniProtKB-UniRule"/>
</dbReference>
<evidence type="ECO:0000256" key="6">
    <source>
        <dbReference type="ARBA" id="ARBA00023098"/>
    </source>
</evidence>
<evidence type="ECO:0000256" key="16">
    <source>
        <dbReference type="PIRSR" id="PIRSR000114-3"/>
    </source>
</evidence>
<comment type="function">
    <text evidence="13">Catalyzes the reduction of the glycolytic intermediate dihydroxyacetone phosphate (DHAP) to sn-glycerol 3-phosphate (G3P), the key precursor for phospholipid synthesis.</text>
</comment>
<comment type="catalytic activity">
    <reaction evidence="13">
        <text>sn-glycerol 3-phosphate + NAD(+) = dihydroxyacetone phosphate + NADH + H(+)</text>
        <dbReference type="Rhea" id="RHEA:11092"/>
        <dbReference type="ChEBI" id="CHEBI:15378"/>
        <dbReference type="ChEBI" id="CHEBI:57540"/>
        <dbReference type="ChEBI" id="CHEBI:57597"/>
        <dbReference type="ChEBI" id="CHEBI:57642"/>
        <dbReference type="ChEBI" id="CHEBI:57945"/>
        <dbReference type="EC" id="1.1.1.94"/>
    </reaction>
</comment>
<feature type="binding site" evidence="13">
    <location>
        <position position="39"/>
    </location>
    <ligand>
        <name>NADPH</name>
        <dbReference type="ChEBI" id="CHEBI:57783"/>
    </ligand>
</feature>
<evidence type="ECO:0000259" key="18">
    <source>
        <dbReference type="Pfam" id="PF01210"/>
    </source>
</evidence>
<feature type="binding site" evidence="16">
    <location>
        <begin position="15"/>
        <end position="20"/>
    </location>
    <ligand>
        <name>NAD(+)</name>
        <dbReference type="ChEBI" id="CHEBI:57540"/>
    </ligand>
</feature>
<feature type="binding site" evidence="13">
    <location>
        <position position="143"/>
    </location>
    <ligand>
        <name>sn-glycerol 3-phosphate</name>
        <dbReference type="ChEBI" id="CHEBI:57597"/>
    </ligand>
</feature>
<dbReference type="InterPro" id="IPR006109">
    <property type="entry name" value="G3P_DH_NAD-dep_C"/>
</dbReference>
<feature type="binding site" evidence="13">
    <location>
        <position position="260"/>
    </location>
    <ligand>
        <name>NADPH</name>
        <dbReference type="ChEBI" id="CHEBI:57783"/>
    </ligand>
</feature>
<keyword evidence="2 13" id="KW-0444">Lipid biosynthesis</keyword>
<feature type="domain" description="Glycerol-3-phosphate dehydrogenase NAD-dependent C-terminal" evidence="19">
    <location>
        <begin position="185"/>
        <end position="325"/>
    </location>
</feature>
<dbReference type="GO" id="GO:0005829">
    <property type="term" value="C:cytosol"/>
    <property type="evidence" value="ECO:0007669"/>
    <property type="project" value="TreeGrafter"/>
</dbReference>
<feature type="binding site" evidence="13">
    <location>
        <position position="286"/>
    </location>
    <ligand>
        <name>NADPH</name>
        <dbReference type="ChEBI" id="CHEBI:57783"/>
    </ligand>
</feature>
<feature type="active site" description="Proton acceptor" evidence="13 14">
    <location>
        <position position="196"/>
    </location>
</feature>
<accession>C1A8T5</accession>
<protein>
    <recommendedName>
        <fullName evidence="11 13">Glycerol-3-phosphate dehydrogenase [NAD(P)+]</fullName>
        <ecNumber evidence="10 13">1.1.1.94</ecNumber>
    </recommendedName>
    <alternativeName>
        <fullName evidence="13">NAD(P)(+)-dependent glycerol-3-phosphate dehydrogenase</fullName>
    </alternativeName>
    <alternativeName>
        <fullName evidence="12 13">NAD(P)H-dependent dihydroxyacetone-phosphate reductase</fullName>
    </alternativeName>
</protein>
<dbReference type="InterPro" id="IPR008927">
    <property type="entry name" value="6-PGluconate_DH-like_C_sf"/>
</dbReference>
<evidence type="ECO:0000256" key="10">
    <source>
        <dbReference type="ARBA" id="ARBA00066687"/>
    </source>
</evidence>
<comment type="catalytic activity">
    <reaction evidence="9">
        <text>sn-glycerol 3-phosphate + NADP(+) = dihydroxyacetone phosphate + NADPH + H(+)</text>
        <dbReference type="Rhea" id="RHEA:11096"/>
        <dbReference type="ChEBI" id="CHEBI:15378"/>
        <dbReference type="ChEBI" id="CHEBI:57597"/>
        <dbReference type="ChEBI" id="CHEBI:57642"/>
        <dbReference type="ChEBI" id="CHEBI:57783"/>
        <dbReference type="ChEBI" id="CHEBI:58349"/>
        <dbReference type="EC" id="1.1.1.94"/>
    </reaction>
    <physiologicalReaction direction="right-to-left" evidence="9">
        <dbReference type="Rhea" id="RHEA:11098"/>
    </physiologicalReaction>
</comment>
<dbReference type="GO" id="GO:0008654">
    <property type="term" value="P:phospholipid biosynthetic process"/>
    <property type="evidence" value="ECO:0007669"/>
    <property type="project" value="UniProtKB-KW"/>
</dbReference>
<evidence type="ECO:0000256" key="15">
    <source>
        <dbReference type="PIRSR" id="PIRSR000114-2"/>
    </source>
</evidence>
<evidence type="ECO:0000313" key="20">
    <source>
        <dbReference type="EMBL" id="BAH38645.1"/>
    </source>
</evidence>
<feature type="binding site" evidence="16">
    <location>
        <position position="145"/>
    </location>
    <ligand>
        <name>NAD(+)</name>
        <dbReference type="ChEBI" id="CHEBI:57540"/>
    </ligand>
</feature>
<evidence type="ECO:0000256" key="14">
    <source>
        <dbReference type="PIRSR" id="PIRSR000114-1"/>
    </source>
</evidence>
<feature type="binding site" evidence="13">
    <location>
        <position position="145"/>
    </location>
    <ligand>
        <name>NADPH</name>
        <dbReference type="ChEBI" id="CHEBI:57783"/>
    </ligand>
</feature>
<dbReference type="STRING" id="379066.GAU_1603"/>
<evidence type="ECO:0000256" key="3">
    <source>
        <dbReference type="ARBA" id="ARBA00022857"/>
    </source>
</evidence>
<dbReference type="PANTHER" id="PTHR11728:SF1">
    <property type="entry name" value="GLYCEROL-3-PHOSPHATE DEHYDROGENASE [NAD(+)] 2, CHLOROPLASTIC"/>
    <property type="match status" value="1"/>
</dbReference>
<feature type="binding site" evidence="13">
    <location>
        <position position="19"/>
    </location>
    <ligand>
        <name>NADPH</name>
        <dbReference type="ChEBI" id="CHEBI:57783"/>
    </ligand>
</feature>
<dbReference type="AlphaFoldDB" id="C1A8T5"/>
<dbReference type="InterPro" id="IPR006168">
    <property type="entry name" value="G3P_DH_NAD-dep"/>
</dbReference>
<dbReference type="PIRSF" id="PIRSF000114">
    <property type="entry name" value="Glycerol-3-P_dh"/>
    <property type="match status" value="1"/>
</dbReference>
<dbReference type="UniPathway" id="UPA00940"/>
<keyword evidence="13" id="KW-0963">Cytoplasm</keyword>
<dbReference type="GO" id="GO:0141153">
    <property type="term" value="F:glycerol-3-phosphate dehydrogenase (NADP+) activity"/>
    <property type="evidence" value="ECO:0007669"/>
    <property type="project" value="RHEA"/>
</dbReference>
<evidence type="ECO:0000256" key="7">
    <source>
        <dbReference type="ARBA" id="ARBA00023209"/>
    </source>
</evidence>
<evidence type="ECO:0000259" key="19">
    <source>
        <dbReference type="Pfam" id="PF07479"/>
    </source>
</evidence>
<feature type="domain" description="Glycerol-3-phosphate dehydrogenase NAD-dependent N-terminal" evidence="18">
    <location>
        <begin position="12"/>
        <end position="165"/>
    </location>
</feature>
<evidence type="ECO:0000256" key="5">
    <source>
        <dbReference type="ARBA" id="ARBA00023027"/>
    </source>
</evidence>
<dbReference type="Gene3D" id="3.40.50.720">
    <property type="entry name" value="NAD(P)-binding Rossmann-like Domain"/>
    <property type="match status" value="1"/>
</dbReference>
<dbReference type="NCBIfam" id="NF000940">
    <property type="entry name" value="PRK00094.1-2"/>
    <property type="match status" value="1"/>
</dbReference>
<feature type="binding site" evidence="13">
    <location>
        <position position="261"/>
    </location>
    <ligand>
        <name>sn-glycerol 3-phosphate</name>
        <dbReference type="ChEBI" id="CHEBI:57597"/>
    </ligand>
</feature>
<dbReference type="NCBIfam" id="NF000942">
    <property type="entry name" value="PRK00094.1-4"/>
    <property type="match status" value="1"/>
</dbReference>
<feature type="binding site" evidence="13">
    <location>
        <position position="141"/>
    </location>
    <ligand>
        <name>sn-glycerol 3-phosphate</name>
        <dbReference type="ChEBI" id="CHEBI:57597"/>
    </ligand>
</feature>
<dbReference type="GO" id="GO:0006650">
    <property type="term" value="P:glycerophospholipid metabolic process"/>
    <property type="evidence" value="ECO:0007669"/>
    <property type="project" value="UniProtKB-UniRule"/>
</dbReference>
<dbReference type="Pfam" id="PF07479">
    <property type="entry name" value="NAD_Gly3P_dh_C"/>
    <property type="match status" value="1"/>
</dbReference>
<keyword evidence="3 13" id="KW-0521">NADP</keyword>
<feature type="binding site" evidence="13">
    <location>
        <position position="196"/>
    </location>
    <ligand>
        <name>sn-glycerol 3-phosphate</name>
        <dbReference type="ChEBI" id="CHEBI:57597"/>
    </ligand>
</feature>
<dbReference type="GO" id="GO:0141152">
    <property type="term" value="F:glycerol-3-phosphate dehydrogenase (NAD+) activity"/>
    <property type="evidence" value="ECO:0007669"/>
    <property type="project" value="RHEA"/>
</dbReference>
<dbReference type="InterPro" id="IPR013328">
    <property type="entry name" value="6PGD_dom2"/>
</dbReference>
<keyword evidence="7 13" id="KW-0594">Phospholipid biosynthesis</keyword>
<dbReference type="OrthoDB" id="9812273at2"/>
<gene>
    <name evidence="13 20" type="primary">gpsA</name>
    <name evidence="20" type="ordered locus">GAU_1603</name>
</gene>
<dbReference type="eggNOG" id="COG0240">
    <property type="taxonomic scope" value="Bacteria"/>
</dbReference>
<dbReference type="InterPro" id="IPR011128">
    <property type="entry name" value="G3P_DH_NAD-dep_N"/>
</dbReference>
<dbReference type="KEGG" id="gau:GAU_1603"/>
<feature type="binding site" evidence="15">
    <location>
        <begin position="260"/>
        <end position="261"/>
    </location>
    <ligand>
        <name>substrate</name>
    </ligand>
</feature>
<sequence length="338" mass="34730">MSTESGSPIRCAVIGAGAWGTAIADRLARNGHAVTLWAREADVVESVNTRHENARFLAGATLHSRLRASSDMADALRGASLVVYAAPSHVLRPVVASGATYVENHAVLSVATKGIERETLALMTDVVASEAPGRAVVAISGPSFAVEVAAQQPTAVVAACDDVSAATFVQSAMSAPEFRVYTSDDVIGVELGGALKNVMALATGILDGLGLGYNPRAALMTRGLAEMTRLGVAIGARAETFAGLAGLGDLVLTCTGALSRNRAVGVAIGEGQTLDQALAGKESVAEGVLNTQSAKALADRAGVELPIIDATYRILFEGQAPRAAVAELMARELRAERD</sequence>
<dbReference type="GO" id="GO:0046168">
    <property type="term" value="P:glycerol-3-phosphate catabolic process"/>
    <property type="evidence" value="ECO:0007669"/>
    <property type="project" value="InterPro"/>
</dbReference>
<proteinExistence type="inferred from homology"/>
<feature type="binding site" evidence="16">
    <location>
        <position position="260"/>
    </location>
    <ligand>
        <name>NAD(+)</name>
        <dbReference type="ChEBI" id="CHEBI:57540"/>
    </ligand>
</feature>
<comment type="pathway">
    <text evidence="13">Membrane lipid metabolism; glycerophospholipid metabolism.</text>
</comment>
<comment type="caution">
    <text evidence="13">Lacks conserved residue(s) required for the propagation of feature annotation.</text>
</comment>
<evidence type="ECO:0000256" key="11">
    <source>
        <dbReference type="ARBA" id="ARBA00069372"/>
    </source>
</evidence>
<dbReference type="Gene3D" id="1.10.1040.10">
    <property type="entry name" value="N-(1-d-carboxylethyl)-l-norvaline Dehydrogenase, domain 2"/>
    <property type="match status" value="1"/>
</dbReference>
<dbReference type="SUPFAM" id="SSF48179">
    <property type="entry name" value="6-phosphogluconate dehydrogenase C-terminal domain-like"/>
    <property type="match status" value="1"/>
</dbReference>
<dbReference type="GO" id="GO:0005975">
    <property type="term" value="P:carbohydrate metabolic process"/>
    <property type="evidence" value="ECO:0007669"/>
    <property type="project" value="InterPro"/>
</dbReference>
<dbReference type="SUPFAM" id="SSF51735">
    <property type="entry name" value="NAD(P)-binding Rossmann-fold domains"/>
    <property type="match status" value="1"/>
</dbReference>
<dbReference type="GO" id="GO:0051287">
    <property type="term" value="F:NAD binding"/>
    <property type="evidence" value="ECO:0007669"/>
    <property type="project" value="InterPro"/>
</dbReference>
<feature type="binding site" evidence="13">
    <location>
        <position position="284"/>
    </location>
    <ligand>
        <name>NADPH</name>
        <dbReference type="ChEBI" id="CHEBI:57783"/>
    </ligand>
</feature>
<comment type="similarity">
    <text evidence="1 13 17">Belongs to the NAD-dependent glycerol-3-phosphate dehydrogenase family.</text>
</comment>
<name>C1A8T5_GEMAT</name>
<evidence type="ECO:0000256" key="4">
    <source>
        <dbReference type="ARBA" id="ARBA00023002"/>
    </source>
</evidence>
<feature type="binding site" evidence="13">
    <location>
        <position position="259"/>
    </location>
    <ligand>
        <name>sn-glycerol 3-phosphate</name>
        <dbReference type="ChEBI" id="CHEBI:57597"/>
    </ligand>
</feature>
<dbReference type="EC" id="1.1.1.94" evidence="10 13"/>
<dbReference type="PRINTS" id="PR00077">
    <property type="entry name" value="GPDHDRGNASE"/>
</dbReference>
<feature type="binding site" evidence="13">
    <location>
        <position position="113"/>
    </location>
    <ligand>
        <name>sn-glycerol 3-phosphate</name>
        <dbReference type="ChEBI" id="CHEBI:57597"/>
    </ligand>
</feature>
<comment type="subcellular location">
    <subcellularLocation>
        <location evidence="13">Cytoplasm</location>
    </subcellularLocation>
</comment>
<dbReference type="EMBL" id="AP009153">
    <property type="protein sequence ID" value="BAH38645.1"/>
    <property type="molecule type" value="Genomic_DNA"/>
</dbReference>
<organism evidence="20 21">
    <name type="scientific">Gemmatimonas aurantiaca (strain DSM 14586 / JCM 11422 / NBRC 100505 / T-27)</name>
    <dbReference type="NCBI Taxonomy" id="379066"/>
    <lineage>
        <taxon>Bacteria</taxon>
        <taxon>Pseudomonadati</taxon>
        <taxon>Gemmatimonadota</taxon>
        <taxon>Gemmatimonadia</taxon>
        <taxon>Gemmatimonadales</taxon>
        <taxon>Gemmatimonadaceae</taxon>
        <taxon>Gemmatimonas</taxon>
    </lineage>
</organism>
<evidence type="ECO:0000256" key="13">
    <source>
        <dbReference type="HAMAP-Rule" id="MF_00394"/>
    </source>
</evidence>
<evidence type="ECO:0000313" key="21">
    <source>
        <dbReference type="Proteomes" id="UP000002209"/>
    </source>
</evidence>
<feature type="binding site" evidence="13">
    <location>
        <position position="260"/>
    </location>
    <ligand>
        <name>sn-glycerol 3-phosphate</name>
        <dbReference type="ChEBI" id="CHEBI:57597"/>
    </ligand>
</feature>
<keyword evidence="6 13" id="KW-0443">Lipid metabolism</keyword>
<dbReference type="PANTHER" id="PTHR11728">
    <property type="entry name" value="GLYCEROL-3-PHOSPHATE DEHYDROGENASE"/>
    <property type="match status" value="1"/>
</dbReference>
<dbReference type="HAMAP" id="MF_00394">
    <property type="entry name" value="NAD_Glyc3P_dehydrog"/>
    <property type="match status" value="1"/>
</dbReference>
<keyword evidence="8 13" id="KW-1208">Phospholipid metabolism</keyword>
<dbReference type="FunFam" id="1.10.1040.10:FF:000001">
    <property type="entry name" value="Glycerol-3-phosphate dehydrogenase [NAD(P)+]"/>
    <property type="match status" value="1"/>
</dbReference>
<keyword evidence="5 13" id="KW-0520">NAD</keyword>
<evidence type="ECO:0000256" key="2">
    <source>
        <dbReference type="ARBA" id="ARBA00022516"/>
    </source>
</evidence>
<dbReference type="RefSeq" id="WP_012683092.1">
    <property type="nucleotide sequence ID" value="NC_012489.1"/>
</dbReference>
<dbReference type="PROSITE" id="PS00957">
    <property type="entry name" value="NAD_G3PDH"/>
    <property type="match status" value="1"/>
</dbReference>
<evidence type="ECO:0000256" key="9">
    <source>
        <dbReference type="ARBA" id="ARBA00052716"/>
    </source>
</evidence>
<dbReference type="InterPro" id="IPR036291">
    <property type="entry name" value="NAD(P)-bd_dom_sf"/>
</dbReference>
<keyword evidence="21" id="KW-1185">Reference proteome</keyword>
<dbReference type="Pfam" id="PF01210">
    <property type="entry name" value="NAD_Gly3P_dh_N"/>
    <property type="match status" value="1"/>
</dbReference>
<evidence type="ECO:0000256" key="1">
    <source>
        <dbReference type="ARBA" id="ARBA00011009"/>
    </source>
</evidence>
<reference evidence="21" key="1">
    <citation type="submission" date="2006-03" db="EMBL/GenBank/DDBJ databases">
        <title>Complete genome sequence of Gemmatimonas aurantiaca T-27 that represents a novel phylum Gemmatimonadetes.</title>
        <authorList>
            <person name="Takasaki K."/>
            <person name="Ichikawa N."/>
            <person name="Miura H."/>
            <person name="Matsushita S."/>
            <person name="Watanabe Y."/>
            <person name="Oguchi A."/>
            <person name="Ankai A."/>
            <person name="Yashiro I."/>
            <person name="Takahashi M."/>
            <person name="Terui Y."/>
            <person name="Fukui S."/>
            <person name="Yokoyama H."/>
            <person name="Tanikawa S."/>
            <person name="Hanada S."/>
            <person name="Kamagata Y."/>
            <person name="Fujita N."/>
        </authorList>
    </citation>
    <scope>NUCLEOTIDE SEQUENCE [LARGE SCALE GENOMIC DNA]</scope>
    <source>
        <strain evidence="21">T-27 / DSM 14586 / JCM 11422 / NBRC 100505</strain>
    </source>
</reference>
<dbReference type="FunFam" id="3.40.50.720:FF:000019">
    <property type="entry name" value="Glycerol-3-phosphate dehydrogenase [NAD(P)+]"/>
    <property type="match status" value="1"/>
</dbReference>
<evidence type="ECO:0000256" key="8">
    <source>
        <dbReference type="ARBA" id="ARBA00023264"/>
    </source>
</evidence>
<dbReference type="Proteomes" id="UP000002209">
    <property type="component" value="Chromosome"/>
</dbReference>
<evidence type="ECO:0000256" key="17">
    <source>
        <dbReference type="RuleBase" id="RU000437"/>
    </source>
</evidence>
<feature type="binding site" evidence="13">
    <location>
        <position position="249"/>
    </location>
    <ligand>
        <name>sn-glycerol 3-phosphate</name>
        <dbReference type="ChEBI" id="CHEBI:57597"/>
    </ligand>
</feature>